<keyword evidence="4" id="KW-0969">Cilium</keyword>
<comment type="caution">
    <text evidence="11">The sequence shown here is derived from an EMBL/GenBank/DDBJ whole genome shotgun (WGS) entry which is preliminary data.</text>
</comment>
<feature type="coiled-coil region" evidence="8">
    <location>
        <begin position="177"/>
        <end position="360"/>
    </location>
</feature>
<keyword evidence="12" id="KW-1185">Reference proteome</keyword>
<feature type="region of interest" description="Disordered" evidence="9">
    <location>
        <begin position="1"/>
        <end position="29"/>
    </location>
</feature>
<evidence type="ECO:0000256" key="1">
    <source>
        <dbReference type="ARBA" id="ARBA00004230"/>
    </source>
</evidence>
<feature type="domain" description="Trichohyalin-plectin-homology" evidence="10">
    <location>
        <begin position="207"/>
        <end position="554"/>
    </location>
</feature>
<sequence>MPASSLVSGDARSHSFHSSNSLGSKRSKTLSYRTISRHSNVDENLFGVPLHMKERQCRLIGHNGKNGTESDIVITRQKLFKPSLLREECEIEKENLGRKKIRHLTSDLIRDLVIPSDYINKKRIVIPPEKYRELLQKSKLLTDAEGQTVHEQDNFKREALLEALGKRKQKMREYDLKRVHNEQLTDLEEEARKQAESLLQKAMEQRQDQEDEIKALNEWILNAKIQAIRDEQILEKRLIKKEMAEEELRLDNMMELERQNAVHIQEEIDKKRKEQEMIGACKILEQIEQNKQDRLIELERAEQENILATQRIADEHMKEIVNRENKRKIQEKLRIELNVANEELRKRREIEKEKDRLMDLKIMQIQNEKAEREAAYEAEQIRIKHEKELEIARLRALQERASDEAAERDALRAKRAAEANEREWRRKELLSAQKKIETENELKLARAAQAEDRKRQLAIEAGRERLEFERILKRQQELVENDKRAEYEAKQKSVQNLNELRHQICEKERERIAERNATFEEGIRLNEEARLRRLRLNEAKTRKLKELKEAGIPEKYVSQVERKVVKFGNLLTT</sequence>
<evidence type="ECO:0000256" key="6">
    <source>
        <dbReference type="ARBA" id="ARBA00034116"/>
    </source>
</evidence>
<evidence type="ECO:0000256" key="4">
    <source>
        <dbReference type="ARBA" id="ARBA00023069"/>
    </source>
</evidence>
<evidence type="ECO:0000256" key="2">
    <source>
        <dbReference type="ARBA" id="ARBA00022846"/>
    </source>
</evidence>
<keyword evidence="2" id="KW-0282">Flagellum</keyword>
<dbReference type="AlphaFoldDB" id="A0AAE1ZHC9"/>
<proteinExistence type="inferred from homology"/>
<name>A0AAE1ZHC9_SCHME</name>
<evidence type="ECO:0000313" key="12">
    <source>
        <dbReference type="Proteomes" id="UP001292079"/>
    </source>
</evidence>
<dbReference type="InterPro" id="IPR043597">
    <property type="entry name" value="TPH_dom"/>
</dbReference>
<reference evidence="11" key="2">
    <citation type="journal article" date="2023" name="Infect Dis Poverty">
        <title>Chromosome-scale genome of the human blood fluke Schistosoma mekongi and its implications for public health.</title>
        <authorList>
            <person name="Zhou M."/>
            <person name="Xu L."/>
            <person name="Xu D."/>
            <person name="Chen W."/>
            <person name="Khan J."/>
            <person name="Hu Y."/>
            <person name="Huang H."/>
            <person name="Wei H."/>
            <person name="Zhang Y."/>
            <person name="Chusongsang P."/>
            <person name="Tanasarnprasert K."/>
            <person name="Hu X."/>
            <person name="Limpanont Y."/>
            <person name="Lv Z."/>
        </authorList>
    </citation>
    <scope>NUCLEOTIDE SEQUENCE</scope>
    <source>
        <strain evidence="11">LV_2022a</strain>
    </source>
</reference>
<dbReference type="Pfam" id="PF13868">
    <property type="entry name" value="TPH"/>
    <property type="match status" value="1"/>
</dbReference>
<dbReference type="GO" id="GO:0031514">
    <property type="term" value="C:motile cilium"/>
    <property type="evidence" value="ECO:0007669"/>
    <property type="project" value="UniProtKB-SubCell"/>
</dbReference>
<dbReference type="PANTHER" id="PTHR15504">
    <property type="entry name" value="NASOPHARYNGEAL EPITHELIUM SPECIFIC PROTEIN 1"/>
    <property type="match status" value="1"/>
</dbReference>
<evidence type="ECO:0000256" key="5">
    <source>
        <dbReference type="ARBA" id="ARBA00023273"/>
    </source>
</evidence>
<gene>
    <name evidence="11" type="ORF">MN116_002966</name>
</gene>
<comment type="similarity">
    <text evidence="6">Belongs to the CFAP45 family.</text>
</comment>
<dbReference type="Proteomes" id="UP001292079">
    <property type="component" value="Unassembled WGS sequence"/>
</dbReference>
<accession>A0AAE1ZHC9</accession>
<evidence type="ECO:0000256" key="9">
    <source>
        <dbReference type="SAM" id="MobiDB-lite"/>
    </source>
</evidence>
<dbReference type="InterPro" id="IPR033253">
    <property type="entry name" value="CFAP45"/>
</dbReference>
<evidence type="ECO:0000313" key="11">
    <source>
        <dbReference type="EMBL" id="KAK4473614.1"/>
    </source>
</evidence>
<reference evidence="11" key="1">
    <citation type="submission" date="2022-04" db="EMBL/GenBank/DDBJ databases">
        <authorList>
            <person name="Xu L."/>
            <person name="Lv Z."/>
        </authorList>
    </citation>
    <scope>NUCLEOTIDE SEQUENCE</scope>
    <source>
        <strain evidence="11">LV_2022a</strain>
    </source>
</reference>
<evidence type="ECO:0000256" key="7">
    <source>
        <dbReference type="ARBA" id="ARBA00034142"/>
    </source>
</evidence>
<organism evidence="11 12">
    <name type="scientific">Schistosoma mekongi</name>
    <name type="common">Parasitic worm</name>
    <dbReference type="NCBI Taxonomy" id="38744"/>
    <lineage>
        <taxon>Eukaryota</taxon>
        <taxon>Metazoa</taxon>
        <taxon>Spiralia</taxon>
        <taxon>Lophotrochozoa</taxon>
        <taxon>Platyhelminthes</taxon>
        <taxon>Trematoda</taxon>
        <taxon>Digenea</taxon>
        <taxon>Strigeidida</taxon>
        <taxon>Schistosomatoidea</taxon>
        <taxon>Schistosomatidae</taxon>
        <taxon>Schistosoma</taxon>
    </lineage>
</organism>
<evidence type="ECO:0000256" key="8">
    <source>
        <dbReference type="SAM" id="Coils"/>
    </source>
</evidence>
<keyword evidence="3 8" id="KW-0175">Coiled coil</keyword>
<protein>
    <recommendedName>
        <fullName evidence="7">Cilia- and flagella-associated protein 45</fullName>
    </recommendedName>
</protein>
<evidence type="ECO:0000256" key="3">
    <source>
        <dbReference type="ARBA" id="ARBA00023054"/>
    </source>
</evidence>
<evidence type="ECO:0000259" key="10">
    <source>
        <dbReference type="Pfam" id="PF13868"/>
    </source>
</evidence>
<dbReference type="EMBL" id="JALJAT010000002">
    <property type="protein sequence ID" value="KAK4473614.1"/>
    <property type="molecule type" value="Genomic_DNA"/>
</dbReference>
<keyword evidence="5" id="KW-0966">Cell projection</keyword>
<dbReference type="PANTHER" id="PTHR15504:SF0">
    <property type="entry name" value="CILIA- AND FLAGELLA-ASSOCIATED PROTEIN 45"/>
    <property type="match status" value="1"/>
</dbReference>
<comment type="subcellular location">
    <subcellularLocation>
        <location evidence="1">Cell projection</location>
        <location evidence="1">Cilium</location>
        <location evidence="1">Flagellum</location>
    </subcellularLocation>
</comment>
<feature type="coiled-coil region" evidence="8">
    <location>
        <begin position="384"/>
        <end position="414"/>
    </location>
</feature>